<dbReference type="InterPro" id="IPR050595">
    <property type="entry name" value="Bact_response_regulator"/>
</dbReference>
<dbReference type="CDD" id="cd00156">
    <property type="entry name" value="REC"/>
    <property type="match status" value="1"/>
</dbReference>
<evidence type="ECO:0000256" key="4">
    <source>
        <dbReference type="SAM" id="Phobius"/>
    </source>
</evidence>
<gene>
    <name evidence="6" type="ORF">A3F84_21380</name>
</gene>
<feature type="domain" description="Response regulatory" evidence="5">
    <location>
        <begin position="9"/>
        <end position="123"/>
    </location>
</feature>
<keyword evidence="4" id="KW-1133">Transmembrane helix</keyword>
<accession>A0A1F6C371</accession>
<sequence length="271" mass="29709">MNIEQGQRRVLIIDEEGNFSRALGIYLSDLGLRTSTASNWTEALDKILGERPEVILINPHLGTVTGEAILGFLREEGDRTPAVVVSDHLDANRVEMLKSLNANEFVRKTDAFYQIAQAISRVMPEWSAEGAPMITDEEFERIMIQRIAEVAEEAEKNRWSGQGRGDSPSSLRVPEPDSESLTPSRGAGEAASGGPAYPIESAPLPPPPPPVEVESRRVRRVVRRRRSGSKARRVFVTLFVVCLLAGALYIAVTMGLADFVRGGEVSTETGR</sequence>
<feature type="transmembrane region" description="Helical" evidence="4">
    <location>
        <begin position="234"/>
        <end position="257"/>
    </location>
</feature>
<dbReference type="Gene3D" id="3.40.50.2300">
    <property type="match status" value="1"/>
</dbReference>
<dbReference type="InterPro" id="IPR011006">
    <property type="entry name" value="CheY-like_superfamily"/>
</dbReference>
<keyword evidence="1" id="KW-0597">Phosphoprotein</keyword>
<dbReference type="PANTHER" id="PTHR44591:SF3">
    <property type="entry name" value="RESPONSE REGULATORY DOMAIN-CONTAINING PROTEIN"/>
    <property type="match status" value="1"/>
</dbReference>
<evidence type="ECO:0000313" key="7">
    <source>
        <dbReference type="Proteomes" id="UP000178606"/>
    </source>
</evidence>
<dbReference type="SUPFAM" id="SSF52172">
    <property type="entry name" value="CheY-like"/>
    <property type="match status" value="1"/>
</dbReference>
<dbReference type="SMART" id="SM00448">
    <property type="entry name" value="REC"/>
    <property type="match status" value="1"/>
</dbReference>
<dbReference type="Proteomes" id="UP000178606">
    <property type="component" value="Unassembled WGS sequence"/>
</dbReference>
<keyword evidence="4" id="KW-0812">Transmembrane</keyword>
<dbReference type="InterPro" id="IPR001789">
    <property type="entry name" value="Sig_transdc_resp-reg_receiver"/>
</dbReference>
<keyword evidence="4" id="KW-0472">Membrane</keyword>
<name>A0A1F6C371_HANXR</name>
<feature type="region of interest" description="Disordered" evidence="3">
    <location>
        <begin position="154"/>
        <end position="216"/>
    </location>
</feature>
<proteinExistence type="predicted"/>
<evidence type="ECO:0000256" key="1">
    <source>
        <dbReference type="ARBA" id="ARBA00022553"/>
    </source>
</evidence>
<dbReference type="EMBL" id="MFKF01000429">
    <property type="protein sequence ID" value="OGG43635.1"/>
    <property type="molecule type" value="Genomic_DNA"/>
</dbReference>
<dbReference type="PANTHER" id="PTHR44591">
    <property type="entry name" value="STRESS RESPONSE REGULATOR PROTEIN 1"/>
    <property type="match status" value="1"/>
</dbReference>
<dbReference type="PROSITE" id="PS50110">
    <property type="entry name" value="RESPONSE_REGULATORY"/>
    <property type="match status" value="1"/>
</dbReference>
<dbReference type="AlphaFoldDB" id="A0A1F6C371"/>
<organism evidence="6 7">
    <name type="scientific">Handelsmanbacteria sp. (strain RIFCSPLOWO2_12_FULL_64_10)</name>
    <dbReference type="NCBI Taxonomy" id="1817868"/>
    <lineage>
        <taxon>Bacteria</taxon>
        <taxon>Candidatus Handelsmaniibacteriota</taxon>
    </lineage>
</organism>
<evidence type="ECO:0000256" key="3">
    <source>
        <dbReference type="SAM" id="MobiDB-lite"/>
    </source>
</evidence>
<dbReference type="GO" id="GO:0000160">
    <property type="term" value="P:phosphorelay signal transduction system"/>
    <property type="evidence" value="ECO:0007669"/>
    <property type="project" value="InterPro"/>
</dbReference>
<evidence type="ECO:0000313" key="6">
    <source>
        <dbReference type="EMBL" id="OGG43635.1"/>
    </source>
</evidence>
<protein>
    <recommendedName>
        <fullName evidence="5">Response regulatory domain-containing protein</fullName>
    </recommendedName>
</protein>
<comment type="caution">
    <text evidence="6">The sequence shown here is derived from an EMBL/GenBank/DDBJ whole genome shotgun (WGS) entry which is preliminary data.</text>
</comment>
<evidence type="ECO:0000256" key="2">
    <source>
        <dbReference type="PROSITE-ProRule" id="PRU00169"/>
    </source>
</evidence>
<evidence type="ECO:0000259" key="5">
    <source>
        <dbReference type="PROSITE" id="PS50110"/>
    </source>
</evidence>
<comment type="caution">
    <text evidence="2">Lacks conserved residue(s) required for the propagation of feature annotation.</text>
</comment>
<dbReference type="Pfam" id="PF00072">
    <property type="entry name" value="Response_reg"/>
    <property type="match status" value="1"/>
</dbReference>
<reference evidence="6 7" key="1">
    <citation type="journal article" date="2016" name="Nat. Commun.">
        <title>Thousands of microbial genomes shed light on interconnected biogeochemical processes in an aquifer system.</title>
        <authorList>
            <person name="Anantharaman K."/>
            <person name="Brown C.T."/>
            <person name="Hug L.A."/>
            <person name="Sharon I."/>
            <person name="Castelle C.J."/>
            <person name="Probst A.J."/>
            <person name="Thomas B.C."/>
            <person name="Singh A."/>
            <person name="Wilkins M.J."/>
            <person name="Karaoz U."/>
            <person name="Brodie E.L."/>
            <person name="Williams K.H."/>
            <person name="Hubbard S.S."/>
            <person name="Banfield J.F."/>
        </authorList>
    </citation>
    <scope>NUCLEOTIDE SEQUENCE [LARGE SCALE GENOMIC DNA]</scope>
    <source>
        <strain evidence="7">RIFCSPLOWO2_12_FULL_64_10</strain>
    </source>
</reference>